<dbReference type="InterPro" id="IPR011809">
    <property type="entry name" value="His_9_proposed"/>
</dbReference>
<dbReference type="InterPro" id="IPR020583">
    <property type="entry name" value="Inositol_monoP_metal-BS"/>
</dbReference>
<dbReference type="Pfam" id="PF00459">
    <property type="entry name" value="Inositol_P"/>
    <property type="match status" value="1"/>
</dbReference>
<gene>
    <name evidence="13" type="primary">hisN</name>
    <name evidence="13" type="ORF">GR170_13430</name>
</gene>
<feature type="binding site" evidence="12">
    <location>
        <position position="86"/>
    </location>
    <ligand>
        <name>Mg(2+)</name>
        <dbReference type="ChEBI" id="CHEBI:18420"/>
        <label>1</label>
        <note>catalytic</note>
    </ligand>
</feature>
<comment type="catalytic activity">
    <reaction evidence="10">
        <text>L-histidinol phosphate + H2O = L-histidinol + phosphate</text>
        <dbReference type="Rhea" id="RHEA:14465"/>
        <dbReference type="ChEBI" id="CHEBI:15377"/>
        <dbReference type="ChEBI" id="CHEBI:43474"/>
        <dbReference type="ChEBI" id="CHEBI:57699"/>
        <dbReference type="ChEBI" id="CHEBI:57980"/>
        <dbReference type="EC" id="3.1.3.15"/>
    </reaction>
</comment>
<dbReference type="UniPathway" id="UPA00031">
    <property type="reaction ID" value="UER00013"/>
</dbReference>
<dbReference type="InterPro" id="IPR000760">
    <property type="entry name" value="Inositol_monophosphatase-like"/>
</dbReference>
<dbReference type="Gene3D" id="3.40.190.80">
    <property type="match status" value="1"/>
</dbReference>
<dbReference type="Gene3D" id="3.30.540.10">
    <property type="entry name" value="Fructose-1,6-Bisphosphatase, subunit A, domain 1"/>
    <property type="match status" value="1"/>
</dbReference>
<evidence type="ECO:0000256" key="8">
    <source>
        <dbReference type="ARBA" id="ARBA00022842"/>
    </source>
</evidence>
<dbReference type="CDD" id="cd01641">
    <property type="entry name" value="Bacterial_IMPase_like_1"/>
    <property type="match status" value="1"/>
</dbReference>
<feature type="binding site" evidence="12">
    <location>
        <position position="207"/>
    </location>
    <ligand>
        <name>Mg(2+)</name>
        <dbReference type="ChEBI" id="CHEBI:18420"/>
        <label>1</label>
        <note>catalytic</note>
    </ligand>
</feature>
<comment type="similarity">
    <text evidence="3">Belongs to the inositol monophosphatase superfamily.</text>
</comment>
<dbReference type="InterPro" id="IPR051090">
    <property type="entry name" value="Inositol_monoP_superfamily"/>
</dbReference>
<dbReference type="EC" id="3.1.3.15" evidence="4 11"/>
<name>A0A6L7G629_9RHOB</name>
<dbReference type="PROSITE" id="PS00629">
    <property type="entry name" value="IMP_1"/>
    <property type="match status" value="1"/>
</dbReference>
<dbReference type="PANTHER" id="PTHR43200">
    <property type="entry name" value="PHOSPHATASE"/>
    <property type="match status" value="1"/>
</dbReference>
<feature type="binding site" evidence="12">
    <location>
        <position position="67"/>
    </location>
    <ligand>
        <name>Mg(2+)</name>
        <dbReference type="ChEBI" id="CHEBI:18420"/>
        <label>1</label>
        <note>catalytic</note>
    </ligand>
</feature>
<keyword evidence="7 13" id="KW-0378">Hydrolase</keyword>
<dbReference type="GO" id="GO:0004401">
    <property type="term" value="F:histidinol-phosphatase activity"/>
    <property type="evidence" value="ECO:0007669"/>
    <property type="project" value="UniProtKB-UniRule"/>
</dbReference>
<protein>
    <recommendedName>
        <fullName evidence="4 11">Histidinol-phosphatase</fullName>
        <ecNumber evidence="4 11">3.1.3.15</ecNumber>
    </recommendedName>
</protein>
<evidence type="ECO:0000256" key="1">
    <source>
        <dbReference type="ARBA" id="ARBA00001946"/>
    </source>
</evidence>
<dbReference type="NCBIfam" id="TIGR02067">
    <property type="entry name" value="his_9_HisN"/>
    <property type="match status" value="1"/>
</dbReference>
<evidence type="ECO:0000256" key="6">
    <source>
        <dbReference type="ARBA" id="ARBA00022723"/>
    </source>
</evidence>
<sequence length="261" mass="28430">MTSFPELVFAADVADNARKIAHRYFRSALEVDDKEDHSPVTVADREIEAYLRSRIAETFPEHGIFGEEQDPVNMSAREVWVVDPIDGTKSFVTGHPLFGNLMALLRDGEPVLGQIDMPAFNERWQGMRGAPTTFNGTPCTASGCTELSKARAYTTDPELYTGADRAAYEALHRSVHLLRFGGDCYNYGLLASGHCDIVLEIGQQPYDYLPVVQVVEGAGGVITDWSGRPLGLDSKGDVLASATPELHEQMLKALAPCLAGA</sequence>
<evidence type="ECO:0000256" key="2">
    <source>
        <dbReference type="ARBA" id="ARBA00004970"/>
    </source>
</evidence>
<dbReference type="AlphaFoldDB" id="A0A6L7G629"/>
<evidence type="ECO:0000256" key="4">
    <source>
        <dbReference type="ARBA" id="ARBA00013085"/>
    </source>
</evidence>
<evidence type="ECO:0000256" key="11">
    <source>
        <dbReference type="NCBIfam" id="TIGR02067"/>
    </source>
</evidence>
<evidence type="ECO:0000256" key="12">
    <source>
        <dbReference type="PIRSR" id="PIRSR600760-2"/>
    </source>
</evidence>
<proteinExistence type="inferred from homology"/>
<evidence type="ECO:0000256" key="7">
    <source>
        <dbReference type="ARBA" id="ARBA00022801"/>
    </source>
</evidence>
<reference evidence="13 14" key="1">
    <citation type="submission" date="2019-12" db="EMBL/GenBank/DDBJ databases">
        <authorList>
            <person name="Li M."/>
        </authorList>
    </citation>
    <scope>NUCLEOTIDE SEQUENCE [LARGE SCALE GENOMIC DNA]</scope>
    <source>
        <strain evidence="13 14">GBMRC 2024</strain>
    </source>
</reference>
<keyword evidence="8 12" id="KW-0460">Magnesium</keyword>
<dbReference type="SUPFAM" id="SSF56655">
    <property type="entry name" value="Carbohydrate phosphatase"/>
    <property type="match status" value="1"/>
</dbReference>
<evidence type="ECO:0000313" key="13">
    <source>
        <dbReference type="EMBL" id="MXN18846.1"/>
    </source>
</evidence>
<dbReference type="GO" id="GO:0000105">
    <property type="term" value="P:L-histidine biosynthetic process"/>
    <property type="evidence" value="ECO:0007669"/>
    <property type="project" value="UniProtKB-UniRule"/>
</dbReference>
<comment type="caution">
    <text evidence="13">The sequence shown here is derived from an EMBL/GenBank/DDBJ whole genome shotgun (WGS) entry which is preliminary data.</text>
</comment>
<dbReference type="EMBL" id="WUMU01000015">
    <property type="protein sequence ID" value="MXN18846.1"/>
    <property type="molecule type" value="Genomic_DNA"/>
</dbReference>
<dbReference type="PRINTS" id="PR00377">
    <property type="entry name" value="IMPHPHTASES"/>
</dbReference>
<evidence type="ECO:0000256" key="9">
    <source>
        <dbReference type="ARBA" id="ARBA00023102"/>
    </source>
</evidence>
<evidence type="ECO:0000313" key="14">
    <source>
        <dbReference type="Proteomes" id="UP000477911"/>
    </source>
</evidence>
<comment type="pathway">
    <text evidence="2">Amino-acid biosynthesis; L-histidine biosynthesis; L-histidine from 5-phospho-alpha-D-ribose 1-diphosphate: step 8/9.</text>
</comment>
<dbReference type="Proteomes" id="UP000477911">
    <property type="component" value="Unassembled WGS sequence"/>
</dbReference>
<keyword evidence="6 12" id="KW-0479">Metal-binding</keyword>
<accession>A0A6L7G629</accession>
<dbReference type="GO" id="GO:0046872">
    <property type="term" value="F:metal ion binding"/>
    <property type="evidence" value="ECO:0007669"/>
    <property type="project" value="UniProtKB-KW"/>
</dbReference>
<comment type="cofactor">
    <cofactor evidence="1 12">
        <name>Mg(2+)</name>
        <dbReference type="ChEBI" id="CHEBI:18420"/>
    </cofactor>
</comment>
<evidence type="ECO:0000256" key="10">
    <source>
        <dbReference type="ARBA" id="ARBA00049158"/>
    </source>
</evidence>
<feature type="binding site" evidence="12">
    <location>
        <position position="85"/>
    </location>
    <ligand>
        <name>Mg(2+)</name>
        <dbReference type="ChEBI" id="CHEBI:18420"/>
        <label>1</label>
        <note>catalytic</note>
    </ligand>
</feature>
<keyword evidence="9" id="KW-0368">Histidine biosynthesis</keyword>
<dbReference type="RefSeq" id="WP_160894966.1">
    <property type="nucleotide sequence ID" value="NZ_WUMU01000015.1"/>
</dbReference>
<evidence type="ECO:0000256" key="3">
    <source>
        <dbReference type="ARBA" id="ARBA00009759"/>
    </source>
</evidence>
<evidence type="ECO:0000256" key="5">
    <source>
        <dbReference type="ARBA" id="ARBA00022605"/>
    </source>
</evidence>
<keyword evidence="14" id="KW-1185">Reference proteome</keyword>
<organism evidence="13 14">
    <name type="scientific">Pseudooceanicola albus</name>
    <dbReference type="NCBI Taxonomy" id="2692189"/>
    <lineage>
        <taxon>Bacteria</taxon>
        <taxon>Pseudomonadati</taxon>
        <taxon>Pseudomonadota</taxon>
        <taxon>Alphaproteobacteria</taxon>
        <taxon>Rhodobacterales</taxon>
        <taxon>Paracoccaceae</taxon>
        <taxon>Pseudooceanicola</taxon>
    </lineage>
</organism>
<keyword evidence="5" id="KW-0028">Amino-acid biosynthesis</keyword>
<feature type="binding site" evidence="12">
    <location>
        <position position="83"/>
    </location>
    <ligand>
        <name>Mg(2+)</name>
        <dbReference type="ChEBI" id="CHEBI:18420"/>
        <label>1</label>
        <note>catalytic</note>
    </ligand>
</feature>
<dbReference type="PANTHER" id="PTHR43200:SF6">
    <property type="entry name" value="3'(2'),5'-BISPHOSPHATE NUCLEOTIDASE"/>
    <property type="match status" value="1"/>
</dbReference>